<dbReference type="AlphaFoldDB" id="A0A7R9BV59"/>
<keyword evidence="2" id="KW-0472">Membrane</keyword>
<feature type="region of interest" description="Disordered" evidence="1">
    <location>
        <begin position="242"/>
        <end position="322"/>
    </location>
</feature>
<sequence>MIAGRLFPKYLKKLMRHLFSRFYYTEIFSVMSPGTRGFFLLISMLVVLSGVCLVSISADKRPSREPVPARHGPRKPVRNASKSAAESDVRARGSVTFNKDLESVVIESSAFGDPTSDGQSEPLPPSTPPITIDTVAPPGFPALTTTSRPVTQTTTHHGYGFHYKPGSAVYTIPGNLEDGLTIAAKPVVNGHKSQFSTVVRTQPSALPHDNWGSFKASTVSRVVVAPPSTRIPVAENLVSRDVTSGDNEIASGSGPAVKDPSSSKNPLNPRKEKFPTASGVGEAFENFKSVSKEPQTSASEKQLSSAIENADFVLRQHSKKSG</sequence>
<reference evidence="3" key="1">
    <citation type="submission" date="2020-11" db="EMBL/GenBank/DDBJ databases">
        <authorList>
            <person name="Tran Van P."/>
        </authorList>
    </citation>
    <scope>NUCLEOTIDE SEQUENCE</scope>
</reference>
<dbReference type="Proteomes" id="UP000678499">
    <property type="component" value="Unassembled WGS sequence"/>
</dbReference>
<evidence type="ECO:0000256" key="1">
    <source>
        <dbReference type="SAM" id="MobiDB-lite"/>
    </source>
</evidence>
<name>A0A7R9BV59_9CRUS</name>
<accession>A0A7R9BV59</accession>
<organism evidence="3">
    <name type="scientific">Notodromas monacha</name>
    <dbReference type="NCBI Taxonomy" id="399045"/>
    <lineage>
        <taxon>Eukaryota</taxon>
        <taxon>Metazoa</taxon>
        <taxon>Ecdysozoa</taxon>
        <taxon>Arthropoda</taxon>
        <taxon>Crustacea</taxon>
        <taxon>Oligostraca</taxon>
        <taxon>Ostracoda</taxon>
        <taxon>Podocopa</taxon>
        <taxon>Podocopida</taxon>
        <taxon>Cypridocopina</taxon>
        <taxon>Cypridoidea</taxon>
        <taxon>Cyprididae</taxon>
        <taxon>Notodromas</taxon>
    </lineage>
</organism>
<dbReference type="EMBL" id="CAJPEX010003214">
    <property type="protein sequence ID" value="CAG0921972.1"/>
    <property type="molecule type" value="Genomic_DNA"/>
</dbReference>
<feature type="compositionally biased region" description="Polar residues" evidence="1">
    <location>
        <begin position="288"/>
        <end position="307"/>
    </location>
</feature>
<dbReference type="EMBL" id="OA885251">
    <property type="protein sequence ID" value="CAD7281820.1"/>
    <property type="molecule type" value="Genomic_DNA"/>
</dbReference>
<keyword evidence="2" id="KW-1133">Transmembrane helix</keyword>
<keyword evidence="2" id="KW-0812">Transmembrane</keyword>
<evidence type="ECO:0000313" key="3">
    <source>
        <dbReference type="EMBL" id="CAD7281820.1"/>
    </source>
</evidence>
<keyword evidence="4" id="KW-1185">Reference proteome</keyword>
<protein>
    <submittedName>
        <fullName evidence="3">Uncharacterized protein</fullName>
    </submittedName>
</protein>
<gene>
    <name evidence="3" type="ORF">NMOB1V02_LOCUS9456</name>
</gene>
<feature type="region of interest" description="Disordered" evidence="1">
    <location>
        <begin position="62"/>
        <end position="91"/>
    </location>
</feature>
<proteinExistence type="predicted"/>
<evidence type="ECO:0000313" key="4">
    <source>
        <dbReference type="Proteomes" id="UP000678499"/>
    </source>
</evidence>
<evidence type="ECO:0000256" key="2">
    <source>
        <dbReference type="SAM" id="Phobius"/>
    </source>
</evidence>
<feature type="transmembrane region" description="Helical" evidence="2">
    <location>
        <begin position="38"/>
        <end position="56"/>
    </location>
</feature>